<feature type="compositionally biased region" description="Low complexity" evidence="2">
    <location>
        <begin position="541"/>
        <end position="551"/>
    </location>
</feature>
<feature type="region of interest" description="Disordered" evidence="2">
    <location>
        <begin position="603"/>
        <end position="628"/>
    </location>
</feature>
<feature type="coiled-coil region" evidence="1">
    <location>
        <begin position="818"/>
        <end position="930"/>
    </location>
</feature>
<feature type="compositionally biased region" description="Acidic residues" evidence="2">
    <location>
        <begin position="161"/>
        <end position="182"/>
    </location>
</feature>
<dbReference type="InterPro" id="IPR013253">
    <property type="entry name" value="Spc7_domain"/>
</dbReference>
<evidence type="ECO:0000313" key="5">
    <source>
        <dbReference type="Proteomes" id="UP000013776"/>
    </source>
</evidence>
<feature type="region of interest" description="Disordered" evidence="2">
    <location>
        <begin position="283"/>
        <end position="305"/>
    </location>
</feature>
<dbReference type="PANTHER" id="PTHR28260:SF1">
    <property type="entry name" value="SPINDLE POLE BODY COMPONENT SPC105"/>
    <property type="match status" value="1"/>
</dbReference>
<protein>
    <recommendedName>
        <fullName evidence="3">Spc7 kinetochore protein domain-containing protein</fullName>
    </recommendedName>
</protein>
<gene>
    <name evidence="4" type="ORF">TAPDE_002403</name>
</gene>
<dbReference type="PANTHER" id="PTHR28260">
    <property type="entry name" value="SPINDLE POLE BODY COMPONENT SPC105"/>
    <property type="match status" value="1"/>
</dbReference>
<dbReference type="SMART" id="SM00787">
    <property type="entry name" value="Spc7"/>
    <property type="match status" value="1"/>
</dbReference>
<dbReference type="Proteomes" id="UP000013776">
    <property type="component" value="Unassembled WGS sequence"/>
</dbReference>
<feature type="compositionally biased region" description="Polar residues" evidence="2">
    <location>
        <begin position="91"/>
        <end position="100"/>
    </location>
</feature>
<dbReference type="AlphaFoldDB" id="R4XA62"/>
<dbReference type="InterPro" id="IPR033338">
    <property type="entry name" value="Spc105/Spc7"/>
</dbReference>
<keyword evidence="1" id="KW-0175">Coiled coil</keyword>
<dbReference type="OrthoDB" id="5592879at2759"/>
<dbReference type="VEuPathDB" id="FungiDB:TAPDE_002403"/>
<reference evidence="4 5" key="1">
    <citation type="journal article" date="2013" name="MBio">
        <title>Genome sequencing of the plant pathogen Taphrina deformans, the causal agent of peach leaf curl.</title>
        <authorList>
            <person name="Cisse O.H."/>
            <person name="Almeida J.M.G.C.F."/>
            <person name="Fonseca A."/>
            <person name="Kumar A.A."/>
            <person name="Salojaervi J."/>
            <person name="Overmyer K."/>
            <person name="Hauser P.M."/>
            <person name="Pagni M."/>
        </authorList>
    </citation>
    <scope>NUCLEOTIDE SEQUENCE [LARGE SCALE GENOMIC DNA]</scope>
    <source>
        <strain evidence="5">PYCC 5710 / ATCC 11124 / CBS 356.35 / IMI 108563 / JCM 9778 / NBRC 8474</strain>
    </source>
</reference>
<feature type="region of interest" description="Disordered" evidence="2">
    <location>
        <begin position="469"/>
        <end position="558"/>
    </location>
</feature>
<feature type="region of interest" description="Disordered" evidence="2">
    <location>
        <begin position="1"/>
        <end position="226"/>
    </location>
</feature>
<dbReference type="eggNOG" id="ENOG502QRS4">
    <property type="taxonomic scope" value="Eukaryota"/>
</dbReference>
<feature type="compositionally biased region" description="Basic and acidic residues" evidence="2">
    <location>
        <begin position="603"/>
        <end position="613"/>
    </location>
</feature>
<dbReference type="GO" id="GO:1990758">
    <property type="term" value="P:mitotic sister chromatid biorientation"/>
    <property type="evidence" value="ECO:0007669"/>
    <property type="project" value="TreeGrafter"/>
</dbReference>
<dbReference type="GO" id="GO:0000776">
    <property type="term" value="C:kinetochore"/>
    <property type="evidence" value="ECO:0007669"/>
    <property type="project" value="TreeGrafter"/>
</dbReference>
<feature type="domain" description="Spc7 kinetochore protein" evidence="3">
    <location>
        <begin position="667"/>
        <end position="981"/>
    </location>
</feature>
<name>R4XA62_TAPDE</name>
<evidence type="ECO:0000256" key="1">
    <source>
        <dbReference type="SAM" id="Coils"/>
    </source>
</evidence>
<sequence>MNKENVAATPTFTRKRAKSFSTPPTTKPATSRISRGILKGNGGDDAHTIAFIPIHSPSKKTSESAEKRRKSLSRRVSFASHASVRVFEKAINSSPQTTPRRSNRLSPAKSPITDKLEDSPTRSPLAARFANNDDSNDELTMDLTSIIPKQTNPLTDALLNSDDDDESEDDFSNDEQAEDETSAMDLTDVLPVASSHASMSDVVLTPRQSRLPIRSKPSPKAQVYNDDNDETQLMDMTRVFNTEQPTSNAALQSLEDEINDDGMDMTRLVGGIISSAQARTSDNGFIASSPVKTPDNTDDGDDQTMNMDETRIFDINTIDRRQTLGTDEPTSHTSYTIATEEDDTQRLCEGSVTQADGFTQNMDITRALPTQIRTATRQSPIRQANVGFSWGANPVGEVSLMDVSMADVTQNDESVNMDMTQAIPTTFPGIYEDHSLPQEEADQDDTVNMDMTRVVASAATQLGLHSEVTLTQQSSLPLSRVSPAKTPIRQSPKKSNPSTPTAAVSTPKSASLKRRLSSGAIRTPKIALQSTSTPQKLEQARPTTPRRTPSIPRRKSLLESDIPAFGTPEAQVLLEPGSSKRPEFGSALLAGQDSRLSEMKEKIQSLTPRREVTRNSMDSPLKDRVSQTISPAKKARFTTPQKTPQRSLLAPSASVSRANSSLSMTPARAVIESPLPRTTLSEFLKMTGISFLTGLSTTRRRETIVMPEKVSESADPLDREIEHLVDQAYTVPMLEMYQHSCRELTRYITEGRAMCEEIESDMNDQNPELFDQYRRAGPAEKRDLEGKFKELKTTARLSAKGVWYVWRENLLSNVLVPLKKNLADLEKEAARLQEFEEKATPKFEQVQREYDELKAKVDELVREEDLYDSYDHEEAAKLAETIEAQEAQMAIDAAEIERLKAQDAQLDAELAAIDLEYDQKLAEVKHLEAQVEKHRGYSASEIQEMQLEYRRLVESTGVCVLHVTDSAIQLVMDDSLLVDLSLADLSVTLRLTESAADNVVQEYYITQLRQSLGEMAASSSPAAHNKIRHIRDRWTAVGRLMQELEAVESAHPLAVRVTEDDNLEATATVLLSASRTKFLVHLTSTPSLSLEDCALAVEVEVKYGGLDGAKVQRHVQARLHGQASQGRRTAGWLLESLRMPEGL</sequence>
<dbReference type="Pfam" id="PF08317">
    <property type="entry name" value="Spc7"/>
    <property type="match status" value="1"/>
</dbReference>
<accession>R4XA62</accession>
<evidence type="ECO:0000256" key="2">
    <source>
        <dbReference type="SAM" id="MobiDB-lite"/>
    </source>
</evidence>
<evidence type="ECO:0000313" key="4">
    <source>
        <dbReference type="EMBL" id="CCG82407.1"/>
    </source>
</evidence>
<dbReference type="STRING" id="1097556.R4XA62"/>
<organism evidence="4 5">
    <name type="scientific">Taphrina deformans (strain PYCC 5710 / ATCC 11124 / CBS 356.35 / IMI 108563 / JCM 9778 / NBRC 8474)</name>
    <name type="common">Peach leaf curl fungus</name>
    <name type="synonym">Lalaria deformans</name>
    <dbReference type="NCBI Taxonomy" id="1097556"/>
    <lineage>
        <taxon>Eukaryota</taxon>
        <taxon>Fungi</taxon>
        <taxon>Dikarya</taxon>
        <taxon>Ascomycota</taxon>
        <taxon>Taphrinomycotina</taxon>
        <taxon>Taphrinomycetes</taxon>
        <taxon>Taphrinales</taxon>
        <taxon>Taphrinaceae</taxon>
        <taxon>Taphrina</taxon>
    </lineage>
</organism>
<proteinExistence type="predicted"/>
<feature type="compositionally biased region" description="Polar residues" evidence="2">
    <location>
        <begin position="493"/>
        <end position="509"/>
    </location>
</feature>
<comment type="caution">
    <text evidence="4">The sequence shown here is derived from an EMBL/GenBank/DDBJ whole genome shotgun (WGS) entry which is preliminary data.</text>
</comment>
<keyword evidence="5" id="KW-1185">Reference proteome</keyword>
<dbReference type="EMBL" id="CAHR02000083">
    <property type="protein sequence ID" value="CCG82407.1"/>
    <property type="molecule type" value="Genomic_DNA"/>
</dbReference>
<dbReference type="GO" id="GO:0034501">
    <property type="term" value="P:protein localization to kinetochore"/>
    <property type="evidence" value="ECO:0007669"/>
    <property type="project" value="TreeGrafter"/>
</dbReference>
<dbReference type="GO" id="GO:0007094">
    <property type="term" value="P:mitotic spindle assembly checkpoint signaling"/>
    <property type="evidence" value="ECO:0007669"/>
    <property type="project" value="TreeGrafter"/>
</dbReference>
<feature type="compositionally biased region" description="Polar residues" evidence="2">
    <location>
        <begin position="19"/>
        <end position="33"/>
    </location>
</feature>
<evidence type="ECO:0000259" key="3">
    <source>
        <dbReference type="SMART" id="SM00787"/>
    </source>
</evidence>